<accession>A0AAJ1GCU9</accession>
<evidence type="ECO:0000259" key="4">
    <source>
        <dbReference type="PROSITE" id="PS50949"/>
    </source>
</evidence>
<proteinExistence type="predicted"/>
<evidence type="ECO:0000256" key="2">
    <source>
        <dbReference type="ARBA" id="ARBA00023125"/>
    </source>
</evidence>
<dbReference type="Gene3D" id="3.40.1410.10">
    <property type="entry name" value="Chorismate lyase-like"/>
    <property type="match status" value="1"/>
</dbReference>
<name>A0AAJ1GCU9_MEDGN</name>
<keyword evidence="1" id="KW-0805">Transcription regulation</keyword>
<dbReference type="FunFam" id="1.10.10.10:FF:000079">
    <property type="entry name" value="GntR family transcriptional regulator"/>
    <property type="match status" value="1"/>
</dbReference>
<dbReference type="PRINTS" id="PR00035">
    <property type="entry name" value="HTHGNTR"/>
</dbReference>
<dbReference type="SMART" id="SM00345">
    <property type="entry name" value="HTH_GNTR"/>
    <property type="match status" value="1"/>
</dbReference>
<dbReference type="InterPro" id="IPR050679">
    <property type="entry name" value="Bact_HTH_transcr_reg"/>
</dbReference>
<dbReference type="Pfam" id="PF00392">
    <property type="entry name" value="GntR"/>
    <property type="match status" value="1"/>
</dbReference>
<comment type="caution">
    <text evidence="5">The sequence shown here is derived from an EMBL/GenBank/DDBJ whole genome shotgun (WGS) entry which is preliminary data.</text>
</comment>
<dbReference type="AlphaFoldDB" id="A0AAJ1GCU9"/>
<dbReference type="InterPro" id="IPR036388">
    <property type="entry name" value="WH-like_DNA-bd_sf"/>
</dbReference>
<dbReference type="GO" id="GO:0003677">
    <property type="term" value="F:DNA binding"/>
    <property type="evidence" value="ECO:0007669"/>
    <property type="project" value="UniProtKB-KW"/>
</dbReference>
<evidence type="ECO:0000256" key="3">
    <source>
        <dbReference type="ARBA" id="ARBA00023163"/>
    </source>
</evidence>
<keyword evidence="3" id="KW-0804">Transcription</keyword>
<dbReference type="SUPFAM" id="SSF64288">
    <property type="entry name" value="Chorismate lyase-like"/>
    <property type="match status" value="1"/>
</dbReference>
<dbReference type="GO" id="GO:0003700">
    <property type="term" value="F:DNA-binding transcription factor activity"/>
    <property type="evidence" value="ECO:0007669"/>
    <property type="project" value="InterPro"/>
</dbReference>
<gene>
    <name evidence="5" type="ORF">OZZ16_07970</name>
</gene>
<dbReference type="CDD" id="cd07377">
    <property type="entry name" value="WHTH_GntR"/>
    <property type="match status" value="1"/>
</dbReference>
<dbReference type="PANTHER" id="PTHR44846">
    <property type="entry name" value="MANNOSYL-D-GLYCERATE TRANSPORT/METABOLISM SYSTEM REPRESSOR MNGR-RELATED"/>
    <property type="match status" value="1"/>
</dbReference>
<dbReference type="Pfam" id="PF07702">
    <property type="entry name" value="UTRA"/>
    <property type="match status" value="1"/>
</dbReference>
<sequence>MPLDKEARQPLYRQLMEELKEQIHAGKYKAGDQIPTEPELAAIYEVSRITVRKTIEELCEQGYLVKQRGKGTFVETPKLYRKIEQRSNVSFSESCQMNGREPSSHVLSSEIIKPEKWISEFLELKNKEEVIHISRVLSADNIPIILEELYFPTTKFSGFQPAKLENASLFKYLENQFGITNDLKSRSTAEASIVSSEIAEKLSIMPGEAIMILCNYMKDQEQNPAYISKEFIVGNRYTISF</sequence>
<dbReference type="PANTHER" id="PTHR44846:SF1">
    <property type="entry name" value="MANNOSYL-D-GLYCERATE TRANSPORT_METABOLISM SYSTEM REPRESSOR MNGR-RELATED"/>
    <property type="match status" value="1"/>
</dbReference>
<dbReference type="GO" id="GO:0045892">
    <property type="term" value="P:negative regulation of DNA-templated transcription"/>
    <property type="evidence" value="ECO:0007669"/>
    <property type="project" value="TreeGrafter"/>
</dbReference>
<dbReference type="SMART" id="SM00866">
    <property type="entry name" value="UTRA"/>
    <property type="match status" value="1"/>
</dbReference>
<feature type="domain" description="HTH gntR-type" evidence="4">
    <location>
        <begin position="9"/>
        <end position="77"/>
    </location>
</feature>
<evidence type="ECO:0000256" key="1">
    <source>
        <dbReference type="ARBA" id="ARBA00023015"/>
    </source>
</evidence>
<protein>
    <submittedName>
        <fullName evidence="5">GntR family transcriptional regulator</fullName>
    </submittedName>
</protein>
<dbReference type="SUPFAM" id="SSF46785">
    <property type="entry name" value="Winged helix' DNA-binding domain"/>
    <property type="match status" value="1"/>
</dbReference>
<dbReference type="Proteomes" id="UP001076974">
    <property type="component" value="Unassembled WGS sequence"/>
</dbReference>
<reference evidence="5" key="1">
    <citation type="submission" date="2022-11" db="EMBL/GenBank/DDBJ databases">
        <title>Temperate bacteriophages infecting mucin-degrading bacterium Ruminococcus gnavus from the human gut.</title>
        <authorList>
            <person name="Buttimer C."/>
        </authorList>
    </citation>
    <scope>NUCLEOTIDE SEQUENCE</scope>
    <source>
        <strain evidence="5">CCUG 52279</strain>
    </source>
</reference>
<organism evidence="5 6">
    <name type="scientific">Mediterraneibacter gnavus</name>
    <name type="common">Ruminococcus gnavus</name>
    <dbReference type="NCBI Taxonomy" id="33038"/>
    <lineage>
        <taxon>Bacteria</taxon>
        <taxon>Bacillati</taxon>
        <taxon>Bacillota</taxon>
        <taxon>Clostridia</taxon>
        <taxon>Lachnospirales</taxon>
        <taxon>Lachnospiraceae</taxon>
        <taxon>Mediterraneibacter</taxon>
    </lineage>
</organism>
<dbReference type="Gene3D" id="1.10.10.10">
    <property type="entry name" value="Winged helix-like DNA-binding domain superfamily/Winged helix DNA-binding domain"/>
    <property type="match status" value="1"/>
</dbReference>
<dbReference type="PROSITE" id="PS50949">
    <property type="entry name" value="HTH_GNTR"/>
    <property type="match status" value="1"/>
</dbReference>
<keyword evidence="2" id="KW-0238">DNA-binding</keyword>
<dbReference type="EMBL" id="JAPRBD010000007">
    <property type="protein sequence ID" value="MCZ0689853.1"/>
    <property type="molecule type" value="Genomic_DNA"/>
</dbReference>
<dbReference type="RefSeq" id="WP_022037287.1">
    <property type="nucleotide sequence ID" value="NZ_BAABXV010000001.1"/>
</dbReference>
<evidence type="ECO:0000313" key="6">
    <source>
        <dbReference type="Proteomes" id="UP001076974"/>
    </source>
</evidence>
<dbReference type="InterPro" id="IPR036390">
    <property type="entry name" value="WH_DNA-bd_sf"/>
</dbReference>
<evidence type="ECO:0000313" key="5">
    <source>
        <dbReference type="EMBL" id="MCZ0689853.1"/>
    </source>
</evidence>
<dbReference type="InterPro" id="IPR028978">
    <property type="entry name" value="Chorismate_lyase_/UTRA_dom_sf"/>
</dbReference>
<dbReference type="InterPro" id="IPR011663">
    <property type="entry name" value="UTRA"/>
</dbReference>
<dbReference type="InterPro" id="IPR000524">
    <property type="entry name" value="Tscrpt_reg_HTH_GntR"/>
</dbReference>